<keyword evidence="2" id="KW-1185">Reference proteome</keyword>
<comment type="caution">
    <text evidence="1">The sequence shown here is derived from an EMBL/GenBank/DDBJ whole genome shotgun (WGS) entry which is preliminary data.</text>
</comment>
<evidence type="ECO:0000313" key="1">
    <source>
        <dbReference type="EMBL" id="NES10936.1"/>
    </source>
</evidence>
<reference evidence="1 2" key="1">
    <citation type="submission" date="2020-02" db="EMBL/GenBank/DDBJ databases">
        <title>Broccoli isolated Pseudomonas sp.</title>
        <authorList>
            <person name="Fujikawa T."/>
            <person name="Sawada H."/>
        </authorList>
    </citation>
    <scope>NUCLEOTIDE SEQUENCE [LARGE SCALE GENOMIC DNA]</scope>
    <source>
        <strain evidence="1 2">JCM 32154</strain>
    </source>
</reference>
<protein>
    <submittedName>
        <fullName evidence="1">Uncharacterized protein</fullName>
    </submittedName>
</protein>
<gene>
    <name evidence="1" type="ORF">G3O07_16225</name>
</gene>
<organism evidence="1 2">
    <name type="scientific">Pseudomonas laurentiana</name>
    <dbReference type="NCBI Taxonomy" id="2364649"/>
    <lineage>
        <taxon>Bacteria</taxon>
        <taxon>Pseudomonadati</taxon>
        <taxon>Pseudomonadota</taxon>
        <taxon>Gammaproteobacteria</taxon>
        <taxon>Pseudomonadales</taxon>
        <taxon>Pseudomonadaceae</taxon>
        <taxon>Pseudomonas</taxon>
    </lineage>
</organism>
<feature type="non-terminal residue" evidence="1">
    <location>
        <position position="172"/>
    </location>
</feature>
<accession>A0A6I5RTG4</accession>
<name>A0A6I5RTG4_9PSED</name>
<evidence type="ECO:0000313" key="2">
    <source>
        <dbReference type="Proteomes" id="UP000471751"/>
    </source>
</evidence>
<feature type="non-terminal residue" evidence="1">
    <location>
        <position position="1"/>
    </location>
</feature>
<proteinExistence type="predicted"/>
<dbReference type="Proteomes" id="UP000471751">
    <property type="component" value="Unassembled WGS sequence"/>
</dbReference>
<dbReference type="AlphaFoldDB" id="A0A6I5RTG4"/>
<sequence length="172" mass="17002">AVNDAPVVSVTGSAPTYTEGGSAVLLFSGASVNTVEPGQSINQMVFSITNLSNGSFEKLVIDGTDVTLTDATNVTTSGNGTTVQVSVSGSTATVTVTHAGISAATAQSILNSMAYRNDSQGPSGSPRVVTVETVRDSGGTANGGVDARTVSVSSTVTLVAVNDAPTLSGGPY</sequence>
<dbReference type="EMBL" id="JAAHBT010000179">
    <property type="protein sequence ID" value="NES10936.1"/>
    <property type="molecule type" value="Genomic_DNA"/>
</dbReference>